<dbReference type="Proteomes" id="UP000000323">
    <property type="component" value="Chromosome 2"/>
</dbReference>
<evidence type="ECO:0000313" key="1">
    <source>
        <dbReference type="EMBL" id="ACZ42859.1"/>
    </source>
</evidence>
<dbReference type="KEGG" id="ttr:Tter_1953"/>
<reference evidence="2" key="1">
    <citation type="journal article" date="2010" name="Stand. Genomic Sci.">
        <title>Complete genome sequence of 'Thermobaculum terrenum' type strain (YNP1).</title>
        <authorList>
            <person name="Kiss H."/>
            <person name="Cleland D."/>
            <person name="Lapidus A."/>
            <person name="Lucas S."/>
            <person name="Glavina Del Rio T."/>
            <person name="Nolan M."/>
            <person name="Tice H."/>
            <person name="Han C."/>
            <person name="Goodwin L."/>
            <person name="Pitluck S."/>
            <person name="Liolios K."/>
            <person name="Ivanova N."/>
            <person name="Mavromatis K."/>
            <person name="Ovchinnikova G."/>
            <person name="Pati A."/>
            <person name="Chen A."/>
            <person name="Palaniappan K."/>
            <person name="Land M."/>
            <person name="Hauser L."/>
            <person name="Chang Y."/>
            <person name="Jeffries C."/>
            <person name="Lu M."/>
            <person name="Brettin T."/>
            <person name="Detter J."/>
            <person name="Goker M."/>
            <person name="Tindall B."/>
            <person name="Beck B."/>
            <person name="McDermott T."/>
            <person name="Woyke T."/>
            <person name="Bristow J."/>
            <person name="Eisen J."/>
            <person name="Markowitz V."/>
            <person name="Hugenholtz P."/>
            <person name="Kyrpides N."/>
            <person name="Klenk H."/>
            <person name="Cheng J."/>
        </authorList>
    </citation>
    <scope>NUCLEOTIDE SEQUENCE [LARGE SCALE GENOMIC DNA]</scope>
    <source>
        <strain evidence="2">ATCC BAA-798 / YNP1</strain>
    </source>
</reference>
<dbReference type="STRING" id="525904.Tter_1953"/>
<protein>
    <submittedName>
        <fullName evidence="1">CRISPR-associated protein, TM1812 family</fullName>
    </submittedName>
</protein>
<dbReference type="AlphaFoldDB" id="D1CGI8"/>
<name>D1CGI8_THET1</name>
<evidence type="ECO:0000313" key="2">
    <source>
        <dbReference type="Proteomes" id="UP000000323"/>
    </source>
</evidence>
<gene>
    <name evidence="1" type="ordered locus">Tter_1953</name>
</gene>
<dbReference type="eggNOG" id="COG1517">
    <property type="taxonomic scope" value="Bacteria"/>
</dbReference>
<proteinExistence type="predicted"/>
<organism evidence="1 2">
    <name type="scientific">Thermobaculum terrenum (strain ATCC BAA-798 / CCMEE 7001 / YNP1)</name>
    <dbReference type="NCBI Taxonomy" id="525904"/>
    <lineage>
        <taxon>Bacteria</taxon>
        <taxon>Bacillati</taxon>
        <taxon>Chloroflexota</taxon>
        <taxon>Chloroflexia</taxon>
        <taxon>Candidatus Thermobaculales</taxon>
        <taxon>Candidatus Thermobaculaceae</taxon>
        <taxon>Thermobaculum</taxon>
    </lineage>
</organism>
<accession>D1CGI8</accession>
<dbReference type="RefSeq" id="WP_012875890.1">
    <property type="nucleotide sequence ID" value="NC_013526.1"/>
</dbReference>
<sequence length="438" mass="50063">MENRTKLITALGTRRYDPCRYYIEGDPGRTSSVTRFAAMGLAELAVECGQPLEIVALETARVKDSDNHKLLHEEFEEKRSVGGRAWELRVEEIPDGKDKEELWQIFETLGKHIEQGDHIIIDITNGFRSLPTVMISAAQYYLYLNRAADLKIYYGAFESVGNTQGTAGQGQEGGTPEVPIIDITLITSISDWTYGLRLFDEHLITLPLAERIRSSFLGKNASDPNLIPEQFSSALVDSLKKIDFYLQNAMPLEMGMEARKLRSLLETISTRTNKFRPVLRDFLKKLKELLNEVSTDQASKKEDIKLSRDELERQKMIIERQLNSKQVGNALLLAREWLVSAAILYECKKTPARNKVQGWLSQRTREAYADRLFGNDQKDGQSSQSNQFPEEFIQAWKLVSRYRNPIAHAAMNTDWYQNSHKQISKDVRDSLDNIIKLL</sequence>
<dbReference type="HOGENOM" id="CLU_025124_1_0_0"/>
<dbReference type="SUPFAM" id="SSF160980">
    <property type="entry name" value="SSO1389-like"/>
    <property type="match status" value="1"/>
</dbReference>
<keyword evidence="2" id="KW-1185">Reference proteome</keyword>
<dbReference type="EMBL" id="CP001826">
    <property type="protein sequence ID" value="ACZ42859.1"/>
    <property type="molecule type" value="Genomic_DNA"/>
</dbReference>